<dbReference type="InterPro" id="IPR042099">
    <property type="entry name" value="ANL_N_sf"/>
</dbReference>
<name>A0ABR7VE08_9FLAO</name>
<dbReference type="Proteomes" id="UP000598350">
    <property type="component" value="Unassembled WGS sequence"/>
</dbReference>
<dbReference type="PANTHER" id="PTHR36932">
    <property type="entry name" value="CAPSULAR POLYSACCHARIDE BIOSYNTHESIS PROTEIN"/>
    <property type="match status" value="1"/>
</dbReference>
<dbReference type="PANTHER" id="PTHR36932:SF1">
    <property type="entry name" value="CAPSULAR POLYSACCHARIDE BIOSYNTHESIS PROTEIN"/>
    <property type="match status" value="1"/>
</dbReference>
<dbReference type="EMBL" id="JABTCG010000003">
    <property type="protein sequence ID" value="MBD0850782.1"/>
    <property type="molecule type" value="Genomic_DNA"/>
</dbReference>
<protein>
    <submittedName>
        <fullName evidence="1">Phenylacetate--CoA ligase family protein</fullName>
    </submittedName>
</protein>
<dbReference type="InterPro" id="IPR053158">
    <property type="entry name" value="CapK_Type1_Caps_Biosynth"/>
</dbReference>
<gene>
    <name evidence="1" type="ORF">HPE63_08885</name>
</gene>
<proteinExistence type="predicted"/>
<dbReference type="RefSeq" id="WP_188313919.1">
    <property type="nucleotide sequence ID" value="NZ_JABTCG010000003.1"/>
</dbReference>
<comment type="caution">
    <text evidence="1">The sequence shown here is derived from an EMBL/GenBank/DDBJ whole genome shotgun (WGS) entry which is preliminary data.</text>
</comment>
<keyword evidence="1" id="KW-0436">Ligase</keyword>
<organism evidence="1 2">
    <name type="scientific">Maribacter arenosus</name>
    <dbReference type="NCBI Taxonomy" id="1854708"/>
    <lineage>
        <taxon>Bacteria</taxon>
        <taxon>Pseudomonadati</taxon>
        <taxon>Bacteroidota</taxon>
        <taxon>Flavobacteriia</taxon>
        <taxon>Flavobacteriales</taxon>
        <taxon>Flavobacteriaceae</taxon>
        <taxon>Maribacter</taxon>
    </lineage>
</organism>
<dbReference type="Gene3D" id="3.40.50.12780">
    <property type="entry name" value="N-terminal domain of ligase-like"/>
    <property type="match status" value="1"/>
</dbReference>
<dbReference type="GO" id="GO:0016874">
    <property type="term" value="F:ligase activity"/>
    <property type="evidence" value="ECO:0007669"/>
    <property type="project" value="UniProtKB-KW"/>
</dbReference>
<keyword evidence="2" id="KW-1185">Reference proteome</keyword>
<accession>A0ABR7VE08</accession>
<reference evidence="1 2" key="1">
    <citation type="submission" date="2020-05" db="EMBL/GenBank/DDBJ databases">
        <title>The draft genome sequence of Maribacter arenosus CAU 1321.</title>
        <authorList>
            <person name="Mu L."/>
        </authorList>
    </citation>
    <scope>NUCLEOTIDE SEQUENCE [LARGE SCALE GENOMIC DNA]</scope>
    <source>
        <strain evidence="1 2">CAU 1321</strain>
    </source>
</reference>
<evidence type="ECO:0000313" key="2">
    <source>
        <dbReference type="Proteomes" id="UP000598350"/>
    </source>
</evidence>
<dbReference type="SUPFAM" id="SSF56801">
    <property type="entry name" value="Acetyl-CoA synthetase-like"/>
    <property type="match status" value="1"/>
</dbReference>
<sequence length="447" mass="51712">MKESLTKAVFSFKTKILNPRLHKLHQRTETNLLAEDLSAYNFKKRQALFQHAMGHSKFYKGKYANLSMAETGLQSPQDFLLLPPLTREDLRENFKSIKADNVASSQYYKASTSGSTSAPVAVLHDKRHPETPIRWRILQFWGVKPWENQAFIYRFKKPFWERVMNAIMWWPTKRIFLAAANPSIKELEQFVCNYNRIKPTLLQGYVDVVYEFALYLLDNNIKIHPPKMVWVTSAPLFEEQRELMEKAFGAPVCDQYGNTEIMLIAAECPEQNGLHMMQDSVHVEFVDKNNQPVPPNTTGKILLTDLTNYAFPIIRYEIGDEGKYRDHMCTCGSPLPLMDNVRGRQSMNIETPSGLQIKGEHLMAMFKGFMKYFKELQLVQEADYSVTLVYIPRDIRKAKDAVQKMQSSLEKRARHEIKVTTLETQSIIRKNVKSPLIVSKLHANQNN</sequence>
<evidence type="ECO:0000313" key="1">
    <source>
        <dbReference type="EMBL" id="MBD0850782.1"/>
    </source>
</evidence>